<evidence type="ECO:0000313" key="2">
    <source>
        <dbReference type="EMBL" id="JAD19553.1"/>
    </source>
</evidence>
<evidence type="ECO:0000256" key="1">
    <source>
        <dbReference type="SAM" id="Phobius"/>
    </source>
</evidence>
<keyword evidence="1" id="KW-0812">Transmembrane</keyword>
<keyword evidence="1" id="KW-0472">Membrane</keyword>
<protein>
    <submittedName>
        <fullName evidence="2">Uncharacterized protein</fullName>
    </submittedName>
</protein>
<dbReference type="AlphaFoldDB" id="A0A0A8Y2V1"/>
<dbReference type="EMBL" id="GBRH01278342">
    <property type="protein sequence ID" value="JAD19553.1"/>
    <property type="molecule type" value="Transcribed_RNA"/>
</dbReference>
<feature type="transmembrane region" description="Helical" evidence="1">
    <location>
        <begin position="30"/>
        <end position="47"/>
    </location>
</feature>
<reference evidence="2" key="1">
    <citation type="submission" date="2014-09" db="EMBL/GenBank/DDBJ databases">
        <authorList>
            <person name="Magalhaes I.L.F."/>
            <person name="Oliveira U."/>
            <person name="Santos F.R."/>
            <person name="Vidigal T.H.D.A."/>
            <person name="Brescovit A.D."/>
            <person name="Santos A.J."/>
        </authorList>
    </citation>
    <scope>NUCLEOTIDE SEQUENCE</scope>
    <source>
        <tissue evidence="2">Shoot tissue taken approximately 20 cm above the soil surface</tissue>
    </source>
</reference>
<organism evidence="2">
    <name type="scientific">Arundo donax</name>
    <name type="common">Giant reed</name>
    <name type="synonym">Donax arundinaceus</name>
    <dbReference type="NCBI Taxonomy" id="35708"/>
    <lineage>
        <taxon>Eukaryota</taxon>
        <taxon>Viridiplantae</taxon>
        <taxon>Streptophyta</taxon>
        <taxon>Embryophyta</taxon>
        <taxon>Tracheophyta</taxon>
        <taxon>Spermatophyta</taxon>
        <taxon>Magnoliopsida</taxon>
        <taxon>Liliopsida</taxon>
        <taxon>Poales</taxon>
        <taxon>Poaceae</taxon>
        <taxon>PACMAD clade</taxon>
        <taxon>Arundinoideae</taxon>
        <taxon>Arundineae</taxon>
        <taxon>Arundo</taxon>
    </lineage>
</organism>
<keyword evidence="1" id="KW-1133">Transmembrane helix</keyword>
<accession>A0A0A8Y2V1</accession>
<sequence length="53" mass="6387">MRRGRTRSGRLACQQSCLQRLRIRRRRRRLLSHVPLGHTHLYLYLLTCAKLTN</sequence>
<name>A0A0A8Y2V1_ARUDO</name>
<reference evidence="2" key="2">
    <citation type="journal article" date="2015" name="Data Brief">
        <title>Shoot transcriptome of the giant reed, Arundo donax.</title>
        <authorList>
            <person name="Barrero R.A."/>
            <person name="Guerrero F.D."/>
            <person name="Moolhuijzen P."/>
            <person name="Goolsby J.A."/>
            <person name="Tidwell J."/>
            <person name="Bellgard S.E."/>
            <person name="Bellgard M.I."/>
        </authorList>
    </citation>
    <scope>NUCLEOTIDE SEQUENCE</scope>
    <source>
        <tissue evidence="2">Shoot tissue taken approximately 20 cm above the soil surface</tissue>
    </source>
</reference>
<proteinExistence type="predicted"/>